<dbReference type="InterPro" id="IPR040161">
    <property type="entry name" value="FB224"/>
</dbReference>
<name>A0A1I7T2T7_9PELO</name>
<evidence type="ECO:0000313" key="2">
    <source>
        <dbReference type="Proteomes" id="UP000095282"/>
    </source>
</evidence>
<dbReference type="Pfam" id="PF01827">
    <property type="entry name" value="FTH"/>
    <property type="match status" value="1"/>
</dbReference>
<keyword evidence="2" id="KW-1185">Reference proteome</keyword>
<dbReference type="WBParaSite" id="Csp11.Scaffold482.g1879.t1">
    <property type="protein sequence ID" value="Csp11.Scaffold482.g1879.t1"/>
    <property type="gene ID" value="Csp11.Scaffold482.g1879"/>
</dbReference>
<proteinExistence type="predicted"/>
<reference evidence="3" key="1">
    <citation type="submission" date="2016-11" db="UniProtKB">
        <authorList>
            <consortium name="WormBaseParasite"/>
        </authorList>
    </citation>
    <scope>IDENTIFICATION</scope>
</reference>
<evidence type="ECO:0000259" key="1">
    <source>
        <dbReference type="Pfam" id="PF01827"/>
    </source>
</evidence>
<organism evidence="2 3">
    <name type="scientific">Caenorhabditis tropicalis</name>
    <dbReference type="NCBI Taxonomy" id="1561998"/>
    <lineage>
        <taxon>Eukaryota</taxon>
        <taxon>Metazoa</taxon>
        <taxon>Ecdysozoa</taxon>
        <taxon>Nematoda</taxon>
        <taxon>Chromadorea</taxon>
        <taxon>Rhabditida</taxon>
        <taxon>Rhabditina</taxon>
        <taxon>Rhabditomorpha</taxon>
        <taxon>Rhabditoidea</taxon>
        <taxon>Rhabditidae</taxon>
        <taxon>Peloderinae</taxon>
        <taxon>Caenorhabditis</taxon>
    </lineage>
</organism>
<sequence>MMNMDGRDIDEDHPVFEAISERLLGNLEQYLKDRPRPLLVPEFYTSVFELDQVLKVLPNLARVNKISITNRKPGSWNIEELVKHEQWKNAEIIHIFDRNLVAEIRDFEGFEDVNLQFERMMVKEVMQWKEMITKSPKMKSGKINFKTSDAEAHFLRTHGPPSEDTDQFGDDRRNWFFRLPDEESVLQISFYKKWFRFARVELKEVTGIVIE</sequence>
<dbReference type="GO" id="GO:0045087">
    <property type="term" value="P:innate immune response"/>
    <property type="evidence" value="ECO:0007669"/>
    <property type="project" value="TreeGrafter"/>
</dbReference>
<dbReference type="PANTHER" id="PTHR23015">
    <property type="entry name" value="UNCHARACTERIZED C.ELEGANS PROTEIN"/>
    <property type="match status" value="1"/>
</dbReference>
<dbReference type="InterPro" id="IPR002900">
    <property type="entry name" value="DUF38/FTH_CAE_spp"/>
</dbReference>
<protein>
    <submittedName>
        <fullName evidence="3">FTH domain-containing protein</fullName>
    </submittedName>
</protein>
<dbReference type="eggNOG" id="ENOG502TJXD">
    <property type="taxonomic scope" value="Eukaryota"/>
</dbReference>
<evidence type="ECO:0000313" key="3">
    <source>
        <dbReference type="WBParaSite" id="Csp11.Scaffold482.g1879.t1"/>
    </source>
</evidence>
<feature type="domain" description="DUF38" evidence="1">
    <location>
        <begin position="25"/>
        <end position="150"/>
    </location>
</feature>
<dbReference type="Proteomes" id="UP000095282">
    <property type="component" value="Unplaced"/>
</dbReference>
<dbReference type="AlphaFoldDB" id="A0A1I7T2T7"/>
<accession>A0A1I7T2T7</accession>
<dbReference type="PANTHER" id="PTHR23015:SF4">
    <property type="entry name" value="DUF38 DOMAIN-CONTAINING PROTEIN-RELATED"/>
    <property type="match status" value="1"/>
</dbReference>